<name>A0A0B6AIQ1_PRIM2</name>
<gene>
    <name evidence="1" type="ORF">BG04_4172</name>
</gene>
<dbReference type="HOGENOM" id="CLU_164835_0_0_9"/>
<evidence type="ECO:0000313" key="1">
    <source>
        <dbReference type="EMBL" id="AJI20443.1"/>
    </source>
</evidence>
<proteinExistence type="predicted"/>
<accession>A0A0B6AIQ1</accession>
<dbReference type="KEGG" id="bmeg:BG04_4172"/>
<dbReference type="RefSeq" id="WP_034652872.1">
    <property type="nucleotide sequence ID" value="NZ_BCVB01000005.1"/>
</dbReference>
<reference evidence="1 2" key="1">
    <citation type="journal article" date="2015" name="Genome Announc.">
        <title>Complete genome sequences for 35 biothreat assay-relevant bacillus species.</title>
        <authorList>
            <person name="Johnson S.L."/>
            <person name="Daligault H.E."/>
            <person name="Davenport K.W."/>
            <person name="Jaissle J."/>
            <person name="Frey K.G."/>
            <person name="Ladner J.T."/>
            <person name="Broomall S.M."/>
            <person name="Bishop-Lilly K.A."/>
            <person name="Bruce D.C."/>
            <person name="Gibbons H.S."/>
            <person name="Coyne S.R."/>
            <person name="Lo C.C."/>
            <person name="Meincke L."/>
            <person name="Munk A.C."/>
            <person name="Koroleva G.I."/>
            <person name="Rosenzweig C.N."/>
            <person name="Palacios G.F."/>
            <person name="Redden C.L."/>
            <person name="Minogue T.D."/>
            <person name="Chain P.S."/>
        </authorList>
    </citation>
    <scope>NUCLEOTIDE SEQUENCE [LARGE SCALE GENOMIC DNA]</scope>
    <source>
        <strain evidence="2">ATCC 14581 / DSM 32 / JCM 2506 / NBRC 15308 / NCIMB 9376 / NCTC 10342 / NRRL B-14308 / VKM B-512</strain>
    </source>
</reference>
<dbReference type="Proteomes" id="UP000031829">
    <property type="component" value="Chromosome"/>
</dbReference>
<organism evidence="1 2">
    <name type="scientific">Priestia megaterium (strain ATCC 14581 / DSM 32 / CCUG 1817 / JCM 2506 / NBRC 15308 / NCIMB 9376 / NCTC 10342 / NRRL B-14308 / VKM B-512 / Ford 19)</name>
    <name type="common">Bacillus megaterium</name>
    <dbReference type="NCBI Taxonomy" id="1348623"/>
    <lineage>
        <taxon>Bacteria</taxon>
        <taxon>Bacillati</taxon>
        <taxon>Bacillota</taxon>
        <taxon>Bacilli</taxon>
        <taxon>Bacillales</taxon>
        <taxon>Bacillaceae</taxon>
        <taxon>Priestia</taxon>
    </lineage>
</organism>
<evidence type="ECO:0000313" key="2">
    <source>
        <dbReference type="Proteomes" id="UP000031829"/>
    </source>
</evidence>
<dbReference type="AlphaFoldDB" id="A0A0B6AIQ1"/>
<sequence length="127" mass="14783">MRRLLPFIIFTIYCIPYVYLSMRKDFEDDSKVSYIIMAIVTLALSYLSGLIRADLSLILGNIISFSTSYFYNALRLPDSKWEKYFSPFNSVEQVVLISLAALVLQVIIYTLARKRAKRYIRNTMVSE</sequence>
<protein>
    <submittedName>
        <fullName evidence="1">Putative membrane protein</fullName>
    </submittedName>
</protein>
<dbReference type="GeneID" id="93642189"/>
<dbReference type="EMBL" id="CP009920">
    <property type="protein sequence ID" value="AJI20443.1"/>
    <property type="molecule type" value="Genomic_DNA"/>
</dbReference>